<dbReference type="InterPro" id="IPR006018">
    <property type="entry name" value="Caldesmon_LSP"/>
</dbReference>
<protein>
    <submittedName>
        <fullName evidence="3">Lymphocyte-specific protein 1 isoform X1</fullName>
    </submittedName>
</protein>
<dbReference type="PANTHER" id="PTHR18949:SF1">
    <property type="entry name" value="LYMPHOCYTE-SPECIFIC PROTEIN 1"/>
    <property type="match status" value="1"/>
</dbReference>
<dbReference type="Pfam" id="PF02029">
    <property type="entry name" value="Caldesmon"/>
    <property type="match status" value="1"/>
</dbReference>
<feature type="compositionally biased region" description="Polar residues" evidence="1">
    <location>
        <begin position="51"/>
        <end position="68"/>
    </location>
</feature>
<feature type="region of interest" description="Disordered" evidence="1">
    <location>
        <begin position="25"/>
        <end position="309"/>
    </location>
</feature>
<dbReference type="AlphaFoldDB" id="A0A8B8TUT5"/>
<dbReference type="PANTHER" id="PTHR18949">
    <property type="entry name" value="CALDESMON"/>
    <property type="match status" value="1"/>
</dbReference>
<gene>
    <name evidence="3" type="primary">LSP1</name>
</gene>
<dbReference type="Proteomes" id="UP000694856">
    <property type="component" value="Chromosome 10"/>
</dbReference>
<dbReference type="KEGG" id="cfr:102507138"/>
<sequence>MEKGGLPCGVDAALGARVSRLQGYRDQAAQPLGRASGPEPRALRFRPGSRPSPQTRVGQSGKLTTQWSVEDEEEAARERRRRERDRQLRAQDEDEGDQSPEQLEQEKLLKPSEAPELDEDEGFGDWSQKPEQRQQLWGARENPDCGEPPRGESPERGQEQEDRFSLAQMQSRAGCQRLASPPPEPARPHQHVHGSQGEDELSPGGVCLEELRLSPSSEPQVGLGPEDTEPRGPEGPVQGSPGLAETEEEDKQHQRCQQPRTPSPLVLEGTEPDSPPLSPSTKLIDRTESLNRSIEKSNSMKKSQPALPISKIDERLEQYTQAVETAGRVPKLARQPSFELPSMAVASTKSRWETGEVQAQSAAKSPSCKDIVAGDMSKKSLWEQKGSSKSSSTVKSTPSGKRYKFVATGHGKYEKVLVDEGPAP</sequence>
<feature type="region of interest" description="Disordered" evidence="1">
    <location>
        <begin position="380"/>
        <end position="401"/>
    </location>
</feature>
<proteinExistence type="predicted"/>
<feature type="compositionally biased region" description="Basic and acidic residues" evidence="1">
    <location>
        <begin position="141"/>
        <end position="164"/>
    </location>
</feature>
<dbReference type="PRINTS" id="PR01083">
    <property type="entry name" value="LYMPHSPCIFIC"/>
</dbReference>
<name>A0A8B8TUT5_CAMFR</name>
<accession>A0A8B8TUT5</accession>
<dbReference type="GO" id="GO:0003779">
    <property type="term" value="F:actin binding"/>
    <property type="evidence" value="ECO:0007669"/>
    <property type="project" value="InterPro"/>
</dbReference>
<reference evidence="3" key="1">
    <citation type="submission" date="2025-08" db="UniProtKB">
        <authorList>
            <consortium name="RefSeq"/>
        </authorList>
    </citation>
    <scope>IDENTIFICATION</scope>
    <source>
        <tissue evidence="3">Ear skin</tissue>
    </source>
</reference>
<feature type="compositionally biased region" description="Low complexity" evidence="1">
    <location>
        <begin position="385"/>
        <end position="400"/>
    </location>
</feature>
<evidence type="ECO:0000313" key="3">
    <source>
        <dbReference type="RefSeq" id="XP_032346057.1"/>
    </source>
</evidence>
<evidence type="ECO:0000313" key="2">
    <source>
        <dbReference type="Proteomes" id="UP000694856"/>
    </source>
</evidence>
<feature type="compositionally biased region" description="Basic and acidic residues" evidence="1">
    <location>
        <begin position="283"/>
        <end position="295"/>
    </location>
</feature>
<dbReference type="InterPro" id="IPR002211">
    <property type="entry name" value="Lymphspecific"/>
</dbReference>
<keyword evidence="2" id="KW-1185">Reference proteome</keyword>
<dbReference type="GO" id="GO:0007165">
    <property type="term" value="P:signal transduction"/>
    <property type="evidence" value="ECO:0007669"/>
    <property type="project" value="InterPro"/>
</dbReference>
<evidence type="ECO:0000256" key="1">
    <source>
        <dbReference type="SAM" id="MobiDB-lite"/>
    </source>
</evidence>
<dbReference type="GeneID" id="102507138"/>
<dbReference type="RefSeq" id="XP_032346057.1">
    <property type="nucleotide sequence ID" value="XM_032490166.1"/>
</dbReference>
<dbReference type="CTD" id="4046"/>
<organism evidence="2 3">
    <name type="scientific">Camelus ferus</name>
    <name type="common">Wild bactrian camel</name>
    <name type="synonym">Camelus bactrianus ferus</name>
    <dbReference type="NCBI Taxonomy" id="419612"/>
    <lineage>
        <taxon>Eukaryota</taxon>
        <taxon>Metazoa</taxon>
        <taxon>Chordata</taxon>
        <taxon>Craniata</taxon>
        <taxon>Vertebrata</taxon>
        <taxon>Euteleostomi</taxon>
        <taxon>Mammalia</taxon>
        <taxon>Eutheria</taxon>
        <taxon>Laurasiatheria</taxon>
        <taxon>Artiodactyla</taxon>
        <taxon>Tylopoda</taxon>
        <taxon>Camelidae</taxon>
        <taxon>Camelus</taxon>
    </lineage>
</organism>